<evidence type="ECO:0000313" key="3">
    <source>
        <dbReference type="EMBL" id="AEI40100.1"/>
    </source>
</evidence>
<dbReference type="RefSeq" id="WP_013915262.1">
    <property type="nucleotide sequence ID" value="NC_015690.1"/>
</dbReference>
<dbReference type="GO" id="GO:0004175">
    <property type="term" value="F:endopeptidase activity"/>
    <property type="evidence" value="ECO:0007669"/>
    <property type="project" value="UniProtKB-ARBA"/>
</dbReference>
<dbReference type="AlphaFoldDB" id="F8FNI8"/>
<dbReference type="InterPro" id="IPR003675">
    <property type="entry name" value="Rce1/LyrA-like_dom"/>
</dbReference>
<dbReference type="GO" id="GO:0006508">
    <property type="term" value="P:proteolysis"/>
    <property type="evidence" value="ECO:0007669"/>
    <property type="project" value="UniProtKB-KW"/>
</dbReference>
<feature type="transmembrane region" description="Helical" evidence="1">
    <location>
        <begin position="175"/>
        <end position="195"/>
    </location>
</feature>
<feature type="transmembrane region" description="Helical" evidence="1">
    <location>
        <begin position="65"/>
        <end position="85"/>
    </location>
</feature>
<keyword evidence="3" id="KW-0378">Hydrolase</keyword>
<protein>
    <submittedName>
        <fullName evidence="3">CAAX amino terminal protease family</fullName>
    </submittedName>
</protein>
<dbReference type="EMBL" id="CP002869">
    <property type="protein sequence ID" value="AEI40100.1"/>
    <property type="molecule type" value="Genomic_DNA"/>
</dbReference>
<keyword evidence="1" id="KW-0472">Membrane</keyword>
<feature type="transmembrane region" description="Helical" evidence="1">
    <location>
        <begin position="97"/>
        <end position="116"/>
    </location>
</feature>
<reference evidence="3 4" key="2">
    <citation type="journal article" date="2013" name="Genome Announc.">
        <title>Genome Sequence of Growth-Improving Paenibacillus mucilaginosus Strain KNP414.</title>
        <authorList>
            <person name="Lu J.J."/>
            <person name="Wang J.F."/>
            <person name="Hu X.F."/>
        </authorList>
    </citation>
    <scope>NUCLEOTIDE SEQUENCE [LARGE SCALE GENOMIC DNA]</scope>
    <source>
        <strain evidence="3 4">KNP414</strain>
    </source>
</reference>
<dbReference type="GO" id="GO:0080120">
    <property type="term" value="P:CAAX-box protein maturation"/>
    <property type="evidence" value="ECO:0007669"/>
    <property type="project" value="UniProtKB-ARBA"/>
</dbReference>
<keyword evidence="3" id="KW-0645">Protease</keyword>
<accession>F8FNI8</accession>
<sequence length="196" mass="22245">MTKFSPYLLLVLFGVASTPQLLYFNYNTLIIFPPILFLITALLYLDNIKAFNINKLHDKRFHSMVFTGIQYCILVQAAGTILSGITETTFEITATHSPILILNTVLFGPIVEETVFRKILYCGLQKKTNFWFAALTSSFIFALLHYNIQKFIPYIVIGLILCFIYKKSQTLTSCILIHIVLNLVAVIVSLIKQIAI</sequence>
<organism evidence="3 4">
    <name type="scientific">Paenibacillus mucilaginosus (strain KNP414)</name>
    <dbReference type="NCBI Taxonomy" id="1036673"/>
    <lineage>
        <taxon>Bacteria</taxon>
        <taxon>Bacillati</taxon>
        <taxon>Bacillota</taxon>
        <taxon>Bacilli</taxon>
        <taxon>Bacillales</taxon>
        <taxon>Paenibacillaceae</taxon>
        <taxon>Paenibacillus</taxon>
    </lineage>
</organism>
<dbReference type="PANTHER" id="PTHR36435">
    <property type="entry name" value="SLR1288 PROTEIN"/>
    <property type="match status" value="1"/>
</dbReference>
<feature type="transmembrane region" description="Helical" evidence="1">
    <location>
        <begin position="26"/>
        <end position="45"/>
    </location>
</feature>
<keyword evidence="1" id="KW-1133">Transmembrane helix</keyword>
<dbReference type="HOGENOM" id="CLU_1233028_0_0_9"/>
<dbReference type="Proteomes" id="UP000006620">
    <property type="component" value="Chromosome"/>
</dbReference>
<keyword evidence="1" id="KW-0812">Transmembrane</keyword>
<evidence type="ECO:0000313" key="4">
    <source>
        <dbReference type="Proteomes" id="UP000006620"/>
    </source>
</evidence>
<evidence type="ECO:0000256" key="1">
    <source>
        <dbReference type="SAM" id="Phobius"/>
    </source>
</evidence>
<dbReference type="Pfam" id="PF02517">
    <property type="entry name" value="Rce1-like"/>
    <property type="match status" value="1"/>
</dbReference>
<evidence type="ECO:0000259" key="2">
    <source>
        <dbReference type="Pfam" id="PF02517"/>
    </source>
</evidence>
<name>F8FNI8_PAEMK</name>
<proteinExistence type="predicted"/>
<dbReference type="InterPro" id="IPR052710">
    <property type="entry name" value="CAAX_protease"/>
</dbReference>
<dbReference type="KEGG" id="pms:KNP414_01536"/>
<reference evidence="4" key="1">
    <citation type="submission" date="2011-06" db="EMBL/GenBank/DDBJ databases">
        <title>Complete genome sequence of Paenibacillus mucilaginosus KNP414.</title>
        <authorList>
            <person name="Wang J."/>
            <person name="Hu S."/>
            <person name="Hu X."/>
            <person name="Zhang B."/>
            <person name="Dong D."/>
            <person name="Zhang S."/>
            <person name="Zhao K."/>
            <person name="Wu D."/>
        </authorList>
    </citation>
    <scope>NUCLEOTIDE SEQUENCE [LARGE SCALE GENOMIC DNA]</scope>
    <source>
        <strain evidence="4">KNP414</strain>
    </source>
</reference>
<feature type="transmembrane region" description="Helical" evidence="1">
    <location>
        <begin position="128"/>
        <end position="145"/>
    </location>
</feature>
<dbReference type="PANTHER" id="PTHR36435:SF6">
    <property type="entry name" value="ABORTIVE INFECTION PROTEIN"/>
    <property type="match status" value="1"/>
</dbReference>
<gene>
    <name evidence="3" type="ordered locus">KNP414_01536</name>
</gene>
<feature type="domain" description="CAAX prenyl protease 2/Lysostaphin resistance protein A-like" evidence="2">
    <location>
        <begin position="97"/>
        <end position="184"/>
    </location>
</feature>